<evidence type="ECO:0000313" key="2">
    <source>
        <dbReference type="Proteomes" id="UP000198639"/>
    </source>
</evidence>
<protein>
    <recommendedName>
        <fullName evidence="3">Ferritin-like metal-binding protein YciE</fullName>
    </recommendedName>
</protein>
<dbReference type="InterPro" id="IPR009078">
    <property type="entry name" value="Ferritin-like_SF"/>
</dbReference>
<accession>A0A1I1PR83</accession>
<reference evidence="2" key="1">
    <citation type="submission" date="2016-10" db="EMBL/GenBank/DDBJ databases">
        <authorList>
            <person name="Varghese N."/>
            <person name="Submissions S."/>
        </authorList>
    </citation>
    <scope>NUCLEOTIDE SEQUENCE [LARGE SCALE GENOMIC DNA]</scope>
    <source>
        <strain evidence="2">CGMCC 1.12041</strain>
    </source>
</reference>
<evidence type="ECO:0000313" key="1">
    <source>
        <dbReference type="EMBL" id="SFD09573.1"/>
    </source>
</evidence>
<dbReference type="AlphaFoldDB" id="A0A1I1PR83"/>
<dbReference type="EMBL" id="FOLD01000016">
    <property type="protein sequence ID" value="SFD09573.1"/>
    <property type="molecule type" value="Genomic_DNA"/>
</dbReference>
<dbReference type="Gene3D" id="1.20.1260.10">
    <property type="match status" value="1"/>
</dbReference>
<dbReference type="InterPro" id="IPR012347">
    <property type="entry name" value="Ferritin-like"/>
</dbReference>
<dbReference type="STRING" id="1164594.SAMN05216204_11613"/>
<name>A0A1I1PR83_9BURK</name>
<evidence type="ECO:0008006" key="3">
    <source>
        <dbReference type="Google" id="ProtNLM"/>
    </source>
</evidence>
<dbReference type="CDD" id="cd00657">
    <property type="entry name" value="Ferritin_like"/>
    <property type="match status" value="1"/>
</dbReference>
<dbReference type="RefSeq" id="WP_091875218.1">
    <property type="nucleotide sequence ID" value="NZ_FOLD01000016.1"/>
</dbReference>
<sequence length="182" mass="19023">MVSSIPVSHILIDKMGERLVMEHTAVRLYDALLAKVDDLVAGDAAREQLVAIRADKASHADLMKAAIESMGSDPAAMTPSGGLVGVEAIGLFQVLDDPGTSLSQSLHAVLTAELSDSVGWETLVALAHEHGQMGLADGFNEALAQERRHLAAIQTWYEEAVGLDAGMMALAASAGTGQPARP</sequence>
<dbReference type="SUPFAM" id="SSF47240">
    <property type="entry name" value="Ferritin-like"/>
    <property type="match status" value="1"/>
</dbReference>
<keyword evidence="2" id="KW-1185">Reference proteome</keyword>
<dbReference type="OrthoDB" id="5291582at2"/>
<gene>
    <name evidence="1" type="ORF">SAMN05216204_11613</name>
</gene>
<dbReference type="Proteomes" id="UP000198639">
    <property type="component" value="Unassembled WGS sequence"/>
</dbReference>
<organism evidence="1 2">
    <name type="scientific">Massilia yuzhufengensis</name>
    <dbReference type="NCBI Taxonomy" id="1164594"/>
    <lineage>
        <taxon>Bacteria</taxon>
        <taxon>Pseudomonadati</taxon>
        <taxon>Pseudomonadota</taxon>
        <taxon>Betaproteobacteria</taxon>
        <taxon>Burkholderiales</taxon>
        <taxon>Oxalobacteraceae</taxon>
        <taxon>Telluria group</taxon>
        <taxon>Massilia</taxon>
    </lineage>
</organism>
<proteinExistence type="predicted"/>